<keyword evidence="3 5" id="KW-0067">ATP-binding</keyword>
<dbReference type="OrthoDB" id="9804270at2"/>
<dbReference type="FunFam" id="3.40.50.300:FF:000032">
    <property type="entry name" value="Export ABC transporter ATP-binding protein"/>
    <property type="match status" value="1"/>
</dbReference>
<dbReference type="RefSeq" id="WP_054536378.1">
    <property type="nucleotide sequence ID" value="NZ_LGKP01000034.1"/>
</dbReference>
<dbReference type="Gene3D" id="3.40.50.300">
    <property type="entry name" value="P-loop containing nucleotide triphosphate hydrolases"/>
    <property type="match status" value="1"/>
</dbReference>
<evidence type="ECO:0000256" key="1">
    <source>
        <dbReference type="ARBA" id="ARBA00022448"/>
    </source>
</evidence>
<evidence type="ECO:0000259" key="4">
    <source>
        <dbReference type="PROSITE" id="PS50893"/>
    </source>
</evidence>
<keyword evidence="6" id="KW-1185">Reference proteome</keyword>
<reference evidence="5 6" key="1">
    <citation type="submission" date="2015-07" db="EMBL/GenBank/DDBJ databases">
        <title>Whole genome sequence of Herpetosiphon geysericola DSM 7119.</title>
        <authorList>
            <person name="Hemp J."/>
            <person name="Ward L.M."/>
            <person name="Pace L.A."/>
            <person name="Fischer W.W."/>
        </authorList>
    </citation>
    <scope>NUCLEOTIDE SEQUENCE [LARGE SCALE GENOMIC DNA]</scope>
    <source>
        <strain evidence="5 6">DSM 7119</strain>
    </source>
</reference>
<evidence type="ECO:0000313" key="5">
    <source>
        <dbReference type="EMBL" id="KPL81713.1"/>
    </source>
</evidence>
<dbReference type="GO" id="GO:0016887">
    <property type="term" value="F:ATP hydrolysis activity"/>
    <property type="evidence" value="ECO:0007669"/>
    <property type="project" value="InterPro"/>
</dbReference>
<dbReference type="SUPFAM" id="SSF52540">
    <property type="entry name" value="P-loop containing nucleoside triphosphate hydrolases"/>
    <property type="match status" value="1"/>
</dbReference>
<organism evidence="5 6">
    <name type="scientific">Herpetosiphon geysericola</name>
    <dbReference type="NCBI Taxonomy" id="70996"/>
    <lineage>
        <taxon>Bacteria</taxon>
        <taxon>Bacillati</taxon>
        <taxon>Chloroflexota</taxon>
        <taxon>Chloroflexia</taxon>
        <taxon>Herpetosiphonales</taxon>
        <taxon>Herpetosiphonaceae</taxon>
        <taxon>Herpetosiphon</taxon>
    </lineage>
</organism>
<dbReference type="GO" id="GO:0098796">
    <property type="term" value="C:membrane protein complex"/>
    <property type="evidence" value="ECO:0007669"/>
    <property type="project" value="UniProtKB-ARBA"/>
</dbReference>
<dbReference type="PROSITE" id="PS00211">
    <property type="entry name" value="ABC_TRANSPORTER_1"/>
    <property type="match status" value="1"/>
</dbReference>
<dbReference type="InterPro" id="IPR003439">
    <property type="entry name" value="ABC_transporter-like_ATP-bd"/>
</dbReference>
<feature type="domain" description="ABC transporter" evidence="4">
    <location>
        <begin position="8"/>
        <end position="238"/>
    </location>
</feature>
<name>A0A0P6XQE4_9CHLR</name>
<dbReference type="AlphaFoldDB" id="A0A0P6XQE4"/>
<keyword evidence="1" id="KW-0813">Transport</keyword>
<sequence>MGQSTSLIRTTKLQRTYQMGKNTVQALAGVDLEIERGTFVALVGPSGSGKSTLLNVIGGLDRPSSGEVWVSDLELGQAPDKKLVSFRRDRVGFIFQSFNLLPTNQAWENVALPLMLAGRSRSERRKRAENLLEQVGLGDRADHRPAELSGGQQQRVAIARALANDPVLILADEPTGNLDSRTGRDVLLLLQRLVREQNVTLLMVTHDMNAASYADRIVHMRDGKIEQIETIERTAEAVA</sequence>
<evidence type="ECO:0000256" key="2">
    <source>
        <dbReference type="ARBA" id="ARBA00022741"/>
    </source>
</evidence>
<evidence type="ECO:0000256" key="3">
    <source>
        <dbReference type="ARBA" id="ARBA00022840"/>
    </source>
</evidence>
<protein>
    <submittedName>
        <fullName evidence="5">Macrolide ABC transporter ATP-binding protein</fullName>
    </submittedName>
</protein>
<dbReference type="InterPro" id="IPR017911">
    <property type="entry name" value="MacB-like_ATP-bd"/>
</dbReference>
<dbReference type="Pfam" id="PF00005">
    <property type="entry name" value="ABC_tran"/>
    <property type="match status" value="1"/>
</dbReference>
<gene>
    <name evidence="5" type="ORF">SE18_20740</name>
</gene>
<comment type="caution">
    <text evidence="5">The sequence shown here is derived from an EMBL/GenBank/DDBJ whole genome shotgun (WGS) entry which is preliminary data.</text>
</comment>
<evidence type="ECO:0000313" key="6">
    <source>
        <dbReference type="Proteomes" id="UP000050277"/>
    </source>
</evidence>
<dbReference type="GO" id="GO:0022857">
    <property type="term" value="F:transmembrane transporter activity"/>
    <property type="evidence" value="ECO:0007669"/>
    <property type="project" value="UniProtKB-ARBA"/>
</dbReference>
<dbReference type="STRING" id="70996.SE18_20740"/>
<dbReference type="CDD" id="cd03255">
    <property type="entry name" value="ABC_MJ0796_LolCDE_FtsE"/>
    <property type="match status" value="1"/>
</dbReference>
<dbReference type="GO" id="GO:0005886">
    <property type="term" value="C:plasma membrane"/>
    <property type="evidence" value="ECO:0007669"/>
    <property type="project" value="TreeGrafter"/>
</dbReference>
<dbReference type="SMART" id="SM00382">
    <property type="entry name" value="AAA"/>
    <property type="match status" value="1"/>
</dbReference>
<dbReference type="InterPro" id="IPR027417">
    <property type="entry name" value="P-loop_NTPase"/>
</dbReference>
<dbReference type="EMBL" id="LGKP01000034">
    <property type="protein sequence ID" value="KPL81713.1"/>
    <property type="molecule type" value="Genomic_DNA"/>
</dbReference>
<dbReference type="Proteomes" id="UP000050277">
    <property type="component" value="Unassembled WGS sequence"/>
</dbReference>
<proteinExistence type="predicted"/>
<dbReference type="InterPro" id="IPR015854">
    <property type="entry name" value="ABC_transpr_LolD-like"/>
</dbReference>
<dbReference type="InterPro" id="IPR017871">
    <property type="entry name" value="ABC_transporter-like_CS"/>
</dbReference>
<dbReference type="GO" id="GO:0005524">
    <property type="term" value="F:ATP binding"/>
    <property type="evidence" value="ECO:0007669"/>
    <property type="project" value="UniProtKB-KW"/>
</dbReference>
<dbReference type="PROSITE" id="PS50893">
    <property type="entry name" value="ABC_TRANSPORTER_2"/>
    <property type="match status" value="1"/>
</dbReference>
<accession>A0A0P6XQE4</accession>
<dbReference type="InterPro" id="IPR003593">
    <property type="entry name" value="AAA+_ATPase"/>
</dbReference>
<dbReference type="PANTHER" id="PTHR24220">
    <property type="entry name" value="IMPORT ATP-BINDING PROTEIN"/>
    <property type="match status" value="1"/>
</dbReference>
<keyword evidence="2" id="KW-0547">Nucleotide-binding</keyword>